<keyword evidence="1" id="KW-0460">Magnesium</keyword>
<comment type="caution">
    <text evidence="2">The sequence shown here is derived from an EMBL/GenBank/DDBJ whole genome shotgun (WGS) entry which is preliminary data.</text>
</comment>
<dbReference type="InterPro" id="IPR018490">
    <property type="entry name" value="cNMP-bd_dom_sf"/>
</dbReference>
<keyword evidence="1" id="KW-0479">Metal-binding</keyword>
<dbReference type="InterPro" id="IPR014710">
    <property type="entry name" value="RmlC-like_jellyroll"/>
</dbReference>
<dbReference type="InterPro" id="IPR034686">
    <property type="entry name" value="Terpene_cyclase-like_2"/>
</dbReference>
<protein>
    <recommendedName>
        <fullName evidence="1">Terpene synthase</fullName>
        <ecNumber evidence="1">4.2.3.-</ecNumber>
    </recommendedName>
</protein>
<keyword evidence="1" id="KW-0456">Lyase</keyword>
<comment type="cofactor">
    <cofactor evidence="1">
        <name>Mg(2+)</name>
        <dbReference type="ChEBI" id="CHEBI:18420"/>
    </cofactor>
</comment>
<organism evidence="2 3">
    <name type="scientific">Algoriphagus aquimarinus</name>
    <dbReference type="NCBI Taxonomy" id="237018"/>
    <lineage>
        <taxon>Bacteria</taxon>
        <taxon>Pseudomonadati</taxon>
        <taxon>Bacteroidota</taxon>
        <taxon>Cytophagia</taxon>
        <taxon>Cytophagales</taxon>
        <taxon>Cyclobacteriaceae</taxon>
        <taxon>Algoriphagus</taxon>
    </lineage>
</organism>
<proteinExistence type="inferred from homology"/>
<accession>A0A5C7AZ92</accession>
<comment type="similarity">
    <text evidence="1">Belongs to the terpene synthase family.</text>
</comment>
<dbReference type="PANTHER" id="PTHR35201:SF4">
    <property type="entry name" value="BETA-PINACENE SYNTHASE-RELATED"/>
    <property type="match status" value="1"/>
</dbReference>
<dbReference type="RefSeq" id="WP_146915650.1">
    <property type="nucleotide sequence ID" value="NZ_VORW01000002.1"/>
</dbReference>
<dbReference type="GO" id="GO:0010333">
    <property type="term" value="F:terpene synthase activity"/>
    <property type="evidence" value="ECO:0007669"/>
    <property type="project" value="InterPro"/>
</dbReference>
<dbReference type="Gene3D" id="1.10.600.10">
    <property type="entry name" value="Farnesyl Diphosphate Synthase"/>
    <property type="match status" value="1"/>
</dbReference>
<dbReference type="EC" id="4.2.3.-" evidence="1"/>
<dbReference type="SFLD" id="SFLDG01020">
    <property type="entry name" value="Terpene_Cyclase_Like_2"/>
    <property type="match status" value="1"/>
</dbReference>
<dbReference type="EMBL" id="VORW01000002">
    <property type="protein sequence ID" value="TXE13494.1"/>
    <property type="molecule type" value="Genomic_DNA"/>
</dbReference>
<dbReference type="PANTHER" id="PTHR35201">
    <property type="entry name" value="TERPENE SYNTHASE"/>
    <property type="match status" value="1"/>
</dbReference>
<dbReference type="Proteomes" id="UP000321935">
    <property type="component" value="Unassembled WGS sequence"/>
</dbReference>
<dbReference type="InterPro" id="IPR008949">
    <property type="entry name" value="Isoprenoid_synthase_dom_sf"/>
</dbReference>
<dbReference type="Gene3D" id="2.60.120.10">
    <property type="entry name" value="Jelly Rolls"/>
    <property type="match status" value="1"/>
</dbReference>
<dbReference type="SUPFAM" id="SSF51206">
    <property type="entry name" value="cAMP-binding domain-like"/>
    <property type="match status" value="1"/>
</dbReference>
<evidence type="ECO:0000256" key="1">
    <source>
        <dbReference type="RuleBase" id="RU366034"/>
    </source>
</evidence>
<dbReference type="OrthoDB" id="2989600at2"/>
<dbReference type="SUPFAM" id="SSF48576">
    <property type="entry name" value="Terpenoid synthases"/>
    <property type="match status" value="1"/>
</dbReference>
<reference evidence="2 3" key="1">
    <citation type="submission" date="2019-08" db="EMBL/GenBank/DDBJ databases">
        <title>Genomes sequence of Algoriphagus aquimarinus ACAM450.</title>
        <authorList>
            <person name="Bowman J.P."/>
        </authorList>
    </citation>
    <scope>NUCLEOTIDE SEQUENCE [LARGE SCALE GENOMIC DNA]</scope>
    <source>
        <strain evidence="2 3">ACAM 450</strain>
    </source>
</reference>
<dbReference type="Pfam" id="PF19086">
    <property type="entry name" value="Terpene_syn_C_2"/>
    <property type="match status" value="1"/>
</dbReference>
<dbReference type="SFLD" id="SFLDS00005">
    <property type="entry name" value="Isoprenoid_Synthase_Type_I"/>
    <property type="match status" value="1"/>
</dbReference>
<evidence type="ECO:0000313" key="3">
    <source>
        <dbReference type="Proteomes" id="UP000321935"/>
    </source>
</evidence>
<sequence length="554" mass="64191">MQVQQLSLQLKRQLKLSDSCKELSKWKYLCNLTGDTIMKRYDLDPTFLKKLFGLEGKVNINAFERVGEFLEIQDAKRKTTIRHAGSVETESRFLVEGLIGMYFLGNLTRLYFPGDVVMDFDSYQTQVPSKYELKALGESVYISLSYQNEEQLLKEIPEFTDFSKSQIAKVRNADFEWHAFTQMNYRDKILLIEEKFPSFKYDLTNTEKASLLGVSYATAARIKKSPELKKASGESKQLEKLLNYPFPAYVHNDAAEIEELSASWAFNFHSLLRSNEELGYYKKQKLSYLSSCLYPEIDFDKGVWISKLYLWLFYLDDMTDSLPVGQKGVFWNYLMIGVENIVNGKPPVFSPSRISVFLNAFMDLVMDFKTLAAGNKELVEVVFKEIMLYLRGNKLESEYKDQGNPPSLEEYHISRPYFSGGNLALSLCSFESGDKFIRDGTDWKSTEQLRILGAKLIYLSNDLISYAKEDFQGDFMNLVALLMHHERMDFPTSQQAVLNEHSETLAEFMKLERNWRDEFRPENNGVLKYLKQIKYKVAGSVHWSLSISPRYKMP</sequence>
<name>A0A5C7AZ92_9BACT</name>
<evidence type="ECO:0000313" key="2">
    <source>
        <dbReference type="EMBL" id="TXE13494.1"/>
    </source>
</evidence>
<dbReference type="AlphaFoldDB" id="A0A5C7AZ92"/>
<dbReference type="GO" id="GO:0046872">
    <property type="term" value="F:metal ion binding"/>
    <property type="evidence" value="ECO:0007669"/>
    <property type="project" value="UniProtKB-KW"/>
</dbReference>
<gene>
    <name evidence="2" type="ORF">ESV85_05835</name>
</gene>